<name>A0ACB8R8T6_9AGAM</name>
<gene>
    <name evidence="1" type="ORF">FA95DRAFT_1611692</name>
</gene>
<proteinExistence type="predicted"/>
<dbReference type="EMBL" id="MU276184">
    <property type="protein sequence ID" value="KAI0040584.1"/>
    <property type="molecule type" value="Genomic_DNA"/>
</dbReference>
<evidence type="ECO:0000313" key="2">
    <source>
        <dbReference type="Proteomes" id="UP000814033"/>
    </source>
</evidence>
<organism evidence="1 2">
    <name type="scientific">Auriscalpium vulgare</name>
    <dbReference type="NCBI Taxonomy" id="40419"/>
    <lineage>
        <taxon>Eukaryota</taxon>
        <taxon>Fungi</taxon>
        <taxon>Dikarya</taxon>
        <taxon>Basidiomycota</taxon>
        <taxon>Agaricomycotina</taxon>
        <taxon>Agaricomycetes</taxon>
        <taxon>Russulales</taxon>
        <taxon>Auriscalpiaceae</taxon>
        <taxon>Auriscalpium</taxon>
    </lineage>
</organism>
<accession>A0ACB8R8T6</accession>
<comment type="caution">
    <text evidence="1">The sequence shown here is derived from an EMBL/GenBank/DDBJ whole genome shotgun (WGS) entry which is preliminary data.</text>
</comment>
<reference evidence="1" key="1">
    <citation type="submission" date="2021-02" db="EMBL/GenBank/DDBJ databases">
        <authorList>
            <consortium name="DOE Joint Genome Institute"/>
            <person name="Ahrendt S."/>
            <person name="Looney B.P."/>
            <person name="Miyauchi S."/>
            <person name="Morin E."/>
            <person name="Drula E."/>
            <person name="Courty P.E."/>
            <person name="Chicoki N."/>
            <person name="Fauchery L."/>
            <person name="Kohler A."/>
            <person name="Kuo A."/>
            <person name="Labutti K."/>
            <person name="Pangilinan J."/>
            <person name="Lipzen A."/>
            <person name="Riley R."/>
            <person name="Andreopoulos W."/>
            <person name="He G."/>
            <person name="Johnson J."/>
            <person name="Barry K.W."/>
            <person name="Grigoriev I.V."/>
            <person name="Nagy L."/>
            <person name="Hibbett D."/>
            <person name="Henrissat B."/>
            <person name="Matheny P.B."/>
            <person name="Labbe J."/>
            <person name="Martin F."/>
        </authorList>
    </citation>
    <scope>NUCLEOTIDE SEQUENCE</scope>
    <source>
        <strain evidence="1">FP105234-sp</strain>
    </source>
</reference>
<dbReference type="Proteomes" id="UP000814033">
    <property type="component" value="Unassembled WGS sequence"/>
</dbReference>
<protein>
    <submittedName>
        <fullName evidence="1">Uncharacterized protein</fullName>
    </submittedName>
</protein>
<evidence type="ECO:0000313" key="1">
    <source>
        <dbReference type="EMBL" id="KAI0040584.1"/>
    </source>
</evidence>
<reference evidence="1" key="2">
    <citation type="journal article" date="2022" name="New Phytol.">
        <title>Evolutionary transition to the ectomycorrhizal habit in the genomes of a hyperdiverse lineage of mushroom-forming fungi.</title>
        <authorList>
            <person name="Looney B."/>
            <person name="Miyauchi S."/>
            <person name="Morin E."/>
            <person name="Drula E."/>
            <person name="Courty P.E."/>
            <person name="Kohler A."/>
            <person name="Kuo A."/>
            <person name="LaButti K."/>
            <person name="Pangilinan J."/>
            <person name="Lipzen A."/>
            <person name="Riley R."/>
            <person name="Andreopoulos W."/>
            <person name="He G."/>
            <person name="Johnson J."/>
            <person name="Nolan M."/>
            <person name="Tritt A."/>
            <person name="Barry K.W."/>
            <person name="Grigoriev I.V."/>
            <person name="Nagy L.G."/>
            <person name="Hibbett D."/>
            <person name="Henrissat B."/>
            <person name="Matheny P.B."/>
            <person name="Labbe J."/>
            <person name="Martin F.M."/>
        </authorList>
    </citation>
    <scope>NUCLEOTIDE SEQUENCE</scope>
    <source>
        <strain evidence="1">FP105234-sp</strain>
    </source>
</reference>
<sequence>MVTVPFDIQLSVIELIYRSSQHAVVDYSTLCACALVCRAWTAPAQRLLFRRVPCGDVAFPIPYPQRAANRLLATLRDAAHLAEHVRLIFITLWSDSAYDASYIVDVALLERCPHVAGVVILGQLVGDGDFNPILEARLRRIPLRSAFLQVEGEYTMVERVVQMWPGVRVLSARVLDNEDTELVIDDEPEPPLQVHIPGTVETLSVHGSQIDRLLARPNFSPALRDLELILPAWTRADLHYLEVSGVLPRLETLRIVGRFPPPNVLAQLTRLDSLVISTLPAQSIALPQSLRRVAYHHDFPVEYAEGVRLLLDALRTLPSLQLVAVTPRSEPEVIATLRKVCSGGRVDFIVYEAPDRLQGPQHVDWI</sequence>
<keyword evidence="2" id="KW-1185">Reference proteome</keyword>